<comment type="caution">
    <text evidence="2">The sequence shown here is derived from an EMBL/GenBank/DDBJ whole genome shotgun (WGS) entry which is preliminary data.</text>
</comment>
<dbReference type="EMBL" id="NESP01000001">
    <property type="protein sequence ID" value="PUE59450.1"/>
    <property type="molecule type" value="Genomic_DNA"/>
</dbReference>
<keyword evidence="1" id="KW-0732">Signal</keyword>
<reference evidence="2 3" key="1">
    <citation type="submission" date="2017-04" db="EMBL/GenBank/DDBJ databases">
        <title>Unexpected and diverse lifestyles within the genus Limnohabitans.</title>
        <authorList>
            <person name="Kasalicky V."/>
            <person name="Mehrshad M."/>
            <person name="Andrei S.-A."/>
            <person name="Salcher M."/>
            <person name="Kratochvilova H."/>
            <person name="Simek K."/>
            <person name="Ghai R."/>
        </authorList>
    </citation>
    <scope>NUCLEOTIDE SEQUENCE [LARGE SCALE GENOMIC DNA]</scope>
    <source>
        <strain evidence="2 3">MWH-C5</strain>
    </source>
</reference>
<dbReference type="Proteomes" id="UP000251341">
    <property type="component" value="Unassembled WGS sequence"/>
</dbReference>
<evidence type="ECO:0000313" key="3">
    <source>
        <dbReference type="Proteomes" id="UP000251341"/>
    </source>
</evidence>
<dbReference type="SUPFAM" id="SSF48695">
    <property type="entry name" value="Multiheme cytochromes"/>
    <property type="match status" value="1"/>
</dbReference>
<dbReference type="InterPro" id="IPR036280">
    <property type="entry name" value="Multihaem_cyt_sf"/>
</dbReference>
<proteinExistence type="predicted"/>
<protein>
    <submittedName>
        <fullName evidence="2">Cytochrome C</fullName>
    </submittedName>
</protein>
<organism evidence="2 3">
    <name type="scientific">Limnohabitans curvus</name>
    <dbReference type="NCBI Taxonomy" id="323423"/>
    <lineage>
        <taxon>Bacteria</taxon>
        <taxon>Pseudomonadati</taxon>
        <taxon>Pseudomonadota</taxon>
        <taxon>Betaproteobacteria</taxon>
        <taxon>Burkholderiales</taxon>
        <taxon>Comamonadaceae</taxon>
        <taxon>Limnohabitans</taxon>
    </lineage>
</organism>
<feature type="signal peptide" evidence="1">
    <location>
        <begin position="1"/>
        <end position="29"/>
    </location>
</feature>
<evidence type="ECO:0000256" key="1">
    <source>
        <dbReference type="SAM" id="SignalP"/>
    </source>
</evidence>
<dbReference type="InterPro" id="IPR018588">
    <property type="entry name" value="Dihaem_cytochrome-c"/>
</dbReference>
<evidence type="ECO:0000313" key="2">
    <source>
        <dbReference type="EMBL" id="PUE59450.1"/>
    </source>
</evidence>
<sequence length="160" mass="17821">MEVLMHVCFIRLMRGMVAAVLLTTTSAWAGSDKGLTPPATYTQECGSCHLAFPPNLLPKASWQRVMNGLDKHYGSDASLDVATQKQIDAWLQTHGGQGKRAREEPPQDRITRSAWFERKHREVSAATFKRASIKSPANCTACHRDAAQGDFEEDRVRIPK</sequence>
<dbReference type="AlphaFoldDB" id="A0A315ENH0"/>
<accession>A0A315ENH0</accession>
<name>A0A315ENH0_9BURK</name>
<keyword evidence="3" id="KW-1185">Reference proteome</keyword>
<feature type="chain" id="PRO_5016264202" evidence="1">
    <location>
        <begin position="30"/>
        <end position="160"/>
    </location>
</feature>
<gene>
    <name evidence="2" type="ORF">B9Z44_07630</name>
</gene>
<dbReference type="Pfam" id="PF09626">
    <property type="entry name" value="DHC"/>
    <property type="match status" value="1"/>
</dbReference>